<dbReference type="Proteomes" id="UP000586918">
    <property type="component" value="Unassembled WGS sequence"/>
</dbReference>
<keyword evidence="4" id="KW-0282">Flagellum</keyword>
<proteinExistence type="predicted"/>
<evidence type="ECO:0000313" key="5">
    <source>
        <dbReference type="Proteomes" id="UP000586918"/>
    </source>
</evidence>
<keyword evidence="4" id="KW-0966">Cell projection</keyword>
<name>A0A848DD50_9PSEU</name>
<comment type="caution">
    <text evidence="4">The sequence shown here is derived from an EMBL/GenBank/DDBJ whole genome shotgun (WGS) entry which is preliminary data.</text>
</comment>
<dbReference type="Pfam" id="PF08666">
    <property type="entry name" value="SAF"/>
    <property type="match status" value="1"/>
</dbReference>
<keyword evidence="5" id="KW-1185">Reference proteome</keyword>
<dbReference type="CDD" id="cd11614">
    <property type="entry name" value="SAF_CpaB_FlgA_like"/>
    <property type="match status" value="1"/>
</dbReference>
<reference evidence="4 5" key="1">
    <citation type="submission" date="2020-04" db="EMBL/GenBank/DDBJ databases">
        <authorList>
            <person name="Klaysubun C."/>
            <person name="Duangmal K."/>
            <person name="Lipun K."/>
        </authorList>
    </citation>
    <scope>NUCLEOTIDE SEQUENCE [LARGE SCALE GENOMIC DNA]</scope>
    <source>
        <strain evidence="4 5">DSM 45300</strain>
    </source>
</reference>
<dbReference type="RefSeq" id="WP_169410013.1">
    <property type="nucleotide sequence ID" value="NZ_JAAXKZ010000005.1"/>
</dbReference>
<keyword evidence="2" id="KW-0812">Transmembrane</keyword>
<sequence>MRGSSGPVRGPAAARAPRASGALSPRLRHRVVELVHGPGWRRVAMARRIGAGLLVTLALVLALSPGAGSGGVALLVTTHDVAAGATLRAEDLTVRHWPAELVPAGALRSAGDVEGRVLVGAARAGEPLTDLRIAGPELAATATGSPDSASVPVRLADAGVADLLRPGSAVDVVTVGPSTDEPVVLAGHAIVLTVLSPAGGAGFGSAARGPLVLVALPRESASRVAAAALSDQVALTLR</sequence>
<keyword evidence="2" id="KW-1133">Transmembrane helix</keyword>
<feature type="transmembrane region" description="Helical" evidence="2">
    <location>
        <begin position="51"/>
        <end position="76"/>
    </location>
</feature>
<evidence type="ECO:0000256" key="1">
    <source>
        <dbReference type="SAM" id="MobiDB-lite"/>
    </source>
</evidence>
<keyword evidence="2" id="KW-0472">Membrane</keyword>
<gene>
    <name evidence="4" type="ORF">HF519_02755</name>
</gene>
<dbReference type="EMBL" id="JAAXKZ010000005">
    <property type="protein sequence ID" value="NMH90520.1"/>
    <property type="molecule type" value="Genomic_DNA"/>
</dbReference>
<accession>A0A848DD50</accession>
<evidence type="ECO:0000259" key="3">
    <source>
        <dbReference type="SMART" id="SM00858"/>
    </source>
</evidence>
<feature type="domain" description="SAF" evidence="3">
    <location>
        <begin position="72"/>
        <end position="134"/>
    </location>
</feature>
<feature type="region of interest" description="Disordered" evidence="1">
    <location>
        <begin position="1"/>
        <end position="21"/>
    </location>
</feature>
<dbReference type="SMART" id="SM00858">
    <property type="entry name" value="SAF"/>
    <property type="match status" value="1"/>
</dbReference>
<organism evidence="4 5">
    <name type="scientific">Pseudonocardia bannensis</name>
    <dbReference type="NCBI Taxonomy" id="630973"/>
    <lineage>
        <taxon>Bacteria</taxon>
        <taxon>Bacillati</taxon>
        <taxon>Actinomycetota</taxon>
        <taxon>Actinomycetes</taxon>
        <taxon>Pseudonocardiales</taxon>
        <taxon>Pseudonocardiaceae</taxon>
        <taxon>Pseudonocardia</taxon>
    </lineage>
</organism>
<protein>
    <submittedName>
        <fullName evidence="4">Flagellar biosynthesis protein FlgA</fullName>
    </submittedName>
</protein>
<dbReference type="AlphaFoldDB" id="A0A848DD50"/>
<evidence type="ECO:0000256" key="2">
    <source>
        <dbReference type="SAM" id="Phobius"/>
    </source>
</evidence>
<evidence type="ECO:0000313" key="4">
    <source>
        <dbReference type="EMBL" id="NMH90520.1"/>
    </source>
</evidence>
<dbReference type="InterPro" id="IPR013974">
    <property type="entry name" value="SAF"/>
</dbReference>
<keyword evidence="4" id="KW-0969">Cilium</keyword>